<keyword evidence="7" id="KW-0131">Cell cycle</keyword>
<evidence type="ECO:0000313" key="7">
    <source>
        <dbReference type="EMBL" id="SDH17915.1"/>
    </source>
</evidence>
<gene>
    <name evidence="7" type="ORF">SAMN04489720_0308</name>
</gene>
<keyword evidence="7" id="KW-0132">Cell division</keyword>
<dbReference type="PROSITE" id="PS51257">
    <property type="entry name" value="PROKAR_LIPOPROTEIN"/>
    <property type="match status" value="1"/>
</dbReference>
<feature type="domain" description="Penicillin-binding protein transpeptidase" evidence="5">
    <location>
        <begin position="271"/>
        <end position="574"/>
    </location>
</feature>
<keyword evidence="4" id="KW-1133">Transmembrane helix</keyword>
<dbReference type="RefSeq" id="WP_172802231.1">
    <property type="nucleotide sequence ID" value="NZ_LT629695.1"/>
</dbReference>
<accession>A0A1G8AA60</accession>
<sequence length="600" mass="63936">MTNERSRRTTRVRSILTGIVVVALVGACVVRLVDIQLVRAEALNAEAAGRVGATAPIHGTRGDIVDANGTVLAGTVDRWDLTISPQFVHDLTERDGLEAGEIVTGGEIFERLAEITGEDPLVYQAAVDAALLANPESDYLVLDTGLDGTQYQQMRDLQQELPIGFVTLRANPQRVYPAGAVAGNLVGFMGTDGPLAGLEMTQDQSCLAPEAGEQTFERGADGTPIPGSTVVTEQSADGGTLELTIDADVQFQAQQLAEQYRQQYQAQSANVIVARTDGSLVAVAQTPTVDPNDPAATDASDYGAFAFTQGLEPGSIFKTMAMAAMLDLGLVDPTTERTVPWRYDPDGPVRVSDAHAHPDEQWTATGILVNSSNVGMVSLAQDMSRDDYFDYLADFGFGSETVGFPGESTFPLATDPTSLDAQTQLNVLFGQGIQVTPMQMVGAYQAIANGGVRSDLQLIDSCTLADGTVVSPDQGEDTRVISEQTADTLLSMMEHVVTDYGAVTFPIPGYRVAAKTGTAEVVLDPAAGYDPVQRIVTTAGVFPADDPQFVVYVQLDLPQTERTSAAAIPLFHDMVSLLIREYDIPPSTSQAPDLPLEWND</sequence>
<evidence type="ECO:0000256" key="1">
    <source>
        <dbReference type="ARBA" id="ARBA00004370"/>
    </source>
</evidence>
<dbReference type="Pfam" id="PF00905">
    <property type="entry name" value="Transpeptidase"/>
    <property type="match status" value="1"/>
</dbReference>
<evidence type="ECO:0000259" key="5">
    <source>
        <dbReference type="Pfam" id="PF00905"/>
    </source>
</evidence>
<dbReference type="InterPro" id="IPR012338">
    <property type="entry name" value="Beta-lactam/transpept-like"/>
</dbReference>
<dbReference type="SUPFAM" id="SSF56519">
    <property type="entry name" value="Penicillin binding protein dimerisation domain"/>
    <property type="match status" value="1"/>
</dbReference>
<evidence type="ECO:0000313" key="8">
    <source>
        <dbReference type="Proteomes" id="UP000198822"/>
    </source>
</evidence>
<name>A0A1G8AA60_9MICO</name>
<keyword evidence="4" id="KW-0812">Transmembrane</keyword>
<dbReference type="GO" id="GO:0071555">
    <property type="term" value="P:cell wall organization"/>
    <property type="evidence" value="ECO:0007669"/>
    <property type="project" value="TreeGrafter"/>
</dbReference>
<dbReference type="Gene3D" id="3.30.450.330">
    <property type="match status" value="1"/>
</dbReference>
<protein>
    <submittedName>
        <fullName evidence="7">Cell division protein FtsI (Penicillin-binding protein 3)</fullName>
    </submittedName>
</protein>
<dbReference type="PANTHER" id="PTHR30627:SF1">
    <property type="entry name" value="PEPTIDOGLYCAN D,D-TRANSPEPTIDASE FTSI"/>
    <property type="match status" value="1"/>
</dbReference>
<evidence type="ECO:0000256" key="3">
    <source>
        <dbReference type="ARBA" id="ARBA00023136"/>
    </source>
</evidence>
<dbReference type="EMBL" id="LT629695">
    <property type="protein sequence ID" value="SDH17915.1"/>
    <property type="molecule type" value="Genomic_DNA"/>
</dbReference>
<comment type="subcellular location">
    <subcellularLocation>
        <location evidence="1">Membrane</location>
    </subcellularLocation>
</comment>
<dbReference type="Gene3D" id="3.90.1310.10">
    <property type="entry name" value="Penicillin-binding protein 2a (Domain 2)"/>
    <property type="match status" value="1"/>
</dbReference>
<dbReference type="Gene3D" id="3.40.710.10">
    <property type="entry name" value="DD-peptidase/beta-lactamase superfamily"/>
    <property type="match status" value="1"/>
</dbReference>
<dbReference type="GO" id="GO:0008658">
    <property type="term" value="F:penicillin binding"/>
    <property type="evidence" value="ECO:0007669"/>
    <property type="project" value="InterPro"/>
</dbReference>
<dbReference type="Pfam" id="PF03717">
    <property type="entry name" value="PBP_dimer"/>
    <property type="match status" value="1"/>
</dbReference>
<evidence type="ECO:0000256" key="2">
    <source>
        <dbReference type="ARBA" id="ARBA00007171"/>
    </source>
</evidence>
<proteinExistence type="inferred from homology"/>
<reference evidence="8" key="1">
    <citation type="submission" date="2016-10" db="EMBL/GenBank/DDBJ databases">
        <authorList>
            <person name="Varghese N."/>
            <person name="Submissions S."/>
        </authorList>
    </citation>
    <scope>NUCLEOTIDE SEQUENCE [LARGE SCALE GENOMIC DNA]</scope>
    <source>
        <strain evidence="8">DSM 22002</strain>
    </source>
</reference>
<feature type="transmembrane region" description="Helical" evidence="4">
    <location>
        <begin position="12"/>
        <end position="33"/>
    </location>
</feature>
<feature type="domain" description="Penicillin-binding protein dimerisation" evidence="6">
    <location>
        <begin position="57"/>
        <end position="192"/>
    </location>
</feature>
<dbReference type="SUPFAM" id="SSF56601">
    <property type="entry name" value="beta-lactamase/transpeptidase-like"/>
    <property type="match status" value="1"/>
</dbReference>
<dbReference type="GO" id="GO:0051301">
    <property type="term" value="P:cell division"/>
    <property type="evidence" value="ECO:0007669"/>
    <property type="project" value="UniProtKB-KW"/>
</dbReference>
<evidence type="ECO:0000259" key="6">
    <source>
        <dbReference type="Pfam" id="PF03717"/>
    </source>
</evidence>
<keyword evidence="3 4" id="KW-0472">Membrane</keyword>
<organism evidence="7 8">
    <name type="scientific">Agrococcus jejuensis</name>
    <dbReference type="NCBI Taxonomy" id="399736"/>
    <lineage>
        <taxon>Bacteria</taxon>
        <taxon>Bacillati</taxon>
        <taxon>Actinomycetota</taxon>
        <taxon>Actinomycetes</taxon>
        <taxon>Micrococcales</taxon>
        <taxon>Microbacteriaceae</taxon>
        <taxon>Agrococcus</taxon>
    </lineage>
</organism>
<dbReference type="InterPro" id="IPR001460">
    <property type="entry name" value="PCN-bd_Tpept"/>
</dbReference>
<dbReference type="InterPro" id="IPR005311">
    <property type="entry name" value="PBP_dimer"/>
</dbReference>
<dbReference type="InterPro" id="IPR036138">
    <property type="entry name" value="PBP_dimer_sf"/>
</dbReference>
<comment type="similarity">
    <text evidence="2">Belongs to the transpeptidase family.</text>
</comment>
<dbReference type="PANTHER" id="PTHR30627">
    <property type="entry name" value="PEPTIDOGLYCAN D,D-TRANSPEPTIDASE"/>
    <property type="match status" value="1"/>
</dbReference>
<dbReference type="Proteomes" id="UP000198822">
    <property type="component" value="Chromosome I"/>
</dbReference>
<evidence type="ECO:0000256" key="4">
    <source>
        <dbReference type="SAM" id="Phobius"/>
    </source>
</evidence>
<dbReference type="STRING" id="399736.SAMN04489720_0308"/>
<dbReference type="InterPro" id="IPR050515">
    <property type="entry name" value="Beta-lactam/transpept"/>
</dbReference>
<dbReference type="GO" id="GO:0005886">
    <property type="term" value="C:plasma membrane"/>
    <property type="evidence" value="ECO:0007669"/>
    <property type="project" value="TreeGrafter"/>
</dbReference>
<keyword evidence="8" id="KW-1185">Reference proteome</keyword>
<dbReference type="AlphaFoldDB" id="A0A1G8AA60"/>